<dbReference type="PANTHER" id="PTHR33155:SF75">
    <property type="entry name" value="OS02G0750800 PROTEIN"/>
    <property type="match status" value="1"/>
</dbReference>
<dbReference type="PANTHER" id="PTHR33155">
    <property type="entry name" value="FANTASTIC FOUR-LIKE PROTEIN (DUF3049)"/>
    <property type="match status" value="1"/>
</dbReference>
<accession>A0A328DMX2</accession>
<evidence type="ECO:0000313" key="4">
    <source>
        <dbReference type="Proteomes" id="UP000249390"/>
    </source>
</evidence>
<sequence length="177" mass="19047">MRFLEMGESCFDSIIGAADSESSMSRRRVEWKGGLVKSPAQFPPPLPWLARTGNSPSSRVPWIMRRRYTEDGRLVITGEKSERHEYFEAYRSDGRLRLRLVPLDVLLVPADEIADEEESDRTAGAALEDISGLMSGCESLITDACGGGGGGGGVNKCANSFIIGAVAVAAITPPVQT</sequence>
<dbReference type="InterPro" id="IPR046431">
    <property type="entry name" value="FAF_dom"/>
</dbReference>
<dbReference type="EMBL" id="NQVE01000119">
    <property type="protein sequence ID" value="RAL47012.1"/>
    <property type="molecule type" value="Genomic_DNA"/>
</dbReference>
<dbReference type="Proteomes" id="UP000249390">
    <property type="component" value="Unassembled WGS sequence"/>
</dbReference>
<comment type="similarity">
    <text evidence="1">Belongs to the fantastic four family.</text>
</comment>
<evidence type="ECO:0000256" key="1">
    <source>
        <dbReference type="ARBA" id="ARBA00008690"/>
    </source>
</evidence>
<gene>
    <name evidence="3" type="ORF">DM860_017053</name>
</gene>
<comment type="caution">
    <text evidence="3">The sequence shown here is derived from an EMBL/GenBank/DDBJ whole genome shotgun (WGS) entry which is preliminary data.</text>
</comment>
<organism evidence="3 4">
    <name type="scientific">Cuscuta australis</name>
    <dbReference type="NCBI Taxonomy" id="267555"/>
    <lineage>
        <taxon>Eukaryota</taxon>
        <taxon>Viridiplantae</taxon>
        <taxon>Streptophyta</taxon>
        <taxon>Embryophyta</taxon>
        <taxon>Tracheophyta</taxon>
        <taxon>Spermatophyta</taxon>
        <taxon>Magnoliopsida</taxon>
        <taxon>eudicotyledons</taxon>
        <taxon>Gunneridae</taxon>
        <taxon>Pentapetalae</taxon>
        <taxon>asterids</taxon>
        <taxon>lamiids</taxon>
        <taxon>Solanales</taxon>
        <taxon>Convolvulaceae</taxon>
        <taxon>Cuscuteae</taxon>
        <taxon>Cuscuta</taxon>
        <taxon>Cuscuta subgen. Grammica</taxon>
        <taxon>Cuscuta sect. Cleistogrammica</taxon>
    </lineage>
</organism>
<protein>
    <recommendedName>
        <fullName evidence="2">FAF domain-containing protein</fullName>
    </recommendedName>
</protein>
<name>A0A328DMX2_9ASTE</name>
<dbReference type="InterPro" id="IPR021410">
    <property type="entry name" value="FAF"/>
</dbReference>
<reference evidence="3 4" key="1">
    <citation type="submission" date="2018-06" db="EMBL/GenBank/DDBJ databases">
        <title>The Genome of Cuscuta australis (Dodder) Provides Insight into the Evolution of Plant Parasitism.</title>
        <authorList>
            <person name="Liu H."/>
        </authorList>
    </citation>
    <scope>NUCLEOTIDE SEQUENCE [LARGE SCALE GENOMIC DNA]</scope>
    <source>
        <strain evidence="4">cv. Yunnan</strain>
        <tissue evidence="3">Vines</tissue>
    </source>
</reference>
<evidence type="ECO:0000259" key="2">
    <source>
        <dbReference type="Pfam" id="PF11250"/>
    </source>
</evidence>
<feature type="domain" description="FAF" evidence="2">
    <location>
        <begin position="41"/>
        <end position="100"/>
    </location>
</feature>
<evidence type="ECO:0000313" key="3">
    <source>
        <dbReference type="EMBL" id="RAL47012.1"/>
    </source>
</evidence>
<dbReference type="Pfam" id="PF11250">
    <property type="entry name" value="FAF"/>
    <property type="match status" value="1"/>
</dbReference>
<keyword evidence="4" id="KW-1185">Reference proteome</keyword>
<dbReference type="AlphaFoldDB" id="A0A328DMX2"/>
<proteinExistence type="inferred from homology"/>